<accession>A0ABQ1JXN4</accession>
<feature type="chain" id="PRO_5046612518" description="Nuclease" evidence="1">
    <location>
        <begin position="23"/>
        <end position="186"/>
    </location>
</feature>
<organism evidence="2 3">
    <name type="scientific">Henriciella pelagia</name>
    <dbReference type="NCBI Taxonomy" id="1977912"/>
    <lineage>
        <taxon>Bacteria</taxon>
        <taxon>Pseudomonadati</taxon>
        <taxon>Pseudomonadota</taxon>
        <taxon>Alphaproteobacteria</taxon>
        <taxon>Hyphomonadales</taxon>
        <taxon>Hyphomonadaceae</taxon>
        <taxon>Henriciella</taxon>
    </lineage>
</organism>
<dbReference type="Proteomes" id="UP000628854">
    <property type="component" value="Unassembled WGS sequence"/>
</dbReference>
<dbReference type="EMBL" id="BMKF01000002">
    <property type="protein sequence ID" value="GGB76764.1"/>
    <property type="molecule type" value="Genomic_DNA"/>
</dbReference>
<reference evidence="3" key="1">
    <citation type="journal article" date="2019" name="Int. J. Syst. Evol. Microbiol.">
        <title>The Global Catalogue of Microorganisms (GCM) 10K type strain sequencing project: providing services to taxonomists for standard genome sequencing and annotation.</title>
        <authorList>
            <consortium name="The Broad Institute Genomics Platform"/>
            <consortium name="The Broad Institute Genome Sequencing Center for Infectious Disease"/>
            <person name="Wu L."/>
            <person name="Ma J."/>
        </authorList>
    </citation>
    <scope>NUCLEOTIDE SEQUENCE [LARGE SCALE GENOMIC DNA]</scope>
    <source>
        <strain evidence="3">CGMCC 1.15928</strain>
    </source>
</reference>
<name>A0ABQ1JXN4_9PROT</name>
<feature type="signal peptide" evidence="1">
    <location>
        <begin position="1"/>
        <end position="22"/>
    </location>
</feature>
<dbReference type="RefSeq" id="WP_084391260.1">
    <property type="nucleotide sequence ID" value="NZ_BMKF01000002.1"/>
</dbReference>
<evidence type="ECO:0000256" key="1">
    <source>
        <dbReference type="SAM" id="SignalP"/>
    </source>
</evidence>
<sequence length="186" mass="20859">MRIRLTAFLLAVLLAVAGPASAQEPDERYKYGVPPLDIDTYEIFDGRKIDLPAASTIDAEFLDQTQYEYAACKLNELKFGTADCGCRAMNFLHHRLKMPDDHRQNVVKAADSSMHCMVPEKLEARYLSDCKHSLLYQRMASRAEGDAYCACYAKDLTPKHIALEPGYSYGNRLRAAERASKKACGQ</sequence>
<protein>
    <recommendedName>
        <fullName evidence="4">Nuclease</fullName>
    </recommendedName>
</protein>
<keyword evidence="1" id="KW-0732">Signal</keyword>
<gene>
    <name evidence="2" type="ORF">GCM10011503_26920</name>
</gene>
<evidence type="ECO:0008006" key="4">
    <source>
        <dbReference type="Google" id="ProtNLM"/>
    </source>
</evidence>
<comment type="caution">
    <text evidence="2">The sequence shown here is derived from an EMBL/GenBank/DDBJ whole genome shotgun (WGS) entry which is preliminary data.</text>
</comment>
<keyword evidence="3" id="KW-1185">Reference proteome</keyword>
<evidence type="ECO:0000313" key="3">
    <source>
        <dbReference type="Proteomes" id="UP000628854"/>
    </source>
</evidence>
<proteinExistence type="predicted"/>
<evidence type="ECO:0000313" key="2">
    <source>
        <dbReference type="EMBL" id="GGB76764.1"/>
    </source>
</evidence>